<sequence length="808" mass="85634">MSEKVGSIYYEVEADASKLVNSTNDVDAALGKAQRSMGKTDASASSLNARMNKLASSIRSANQQVNAQTSAYSGLTKVVAAYLSMRTLQAAIAMSDQYGQMASRIRNATDSADEYEKVQARLLQTANGTYRALSEAQEVYLATADTLRDLGYTTDDVLDITDSFSYALVRDAARADQATTAMDAYSKALMKGKVEADGWASIMAATPSIVNGIAEATGRSAEEIRNLGATGKLSVEALNEGLRRSRDENKAMADEMETSVNDAFVKLQNSMTLFIGKMNESSGASSILTENVALLADALQDPETIKAAQDLAGGVVAALNAIISGAKQTVDVVRWAAESIAAALGGAAGDDIVRLQEQLETYQEMLSNPLKRLRIGGKGQAVAFFSEEEIKTNIAATQRMIDDFYKEQQSKPPVAVPNIEPPKSKASGVVSAIAPTASRPGGSGKSEEQKTADAIKKRIESLELEAETLGMSKTELELYTLQLDGATDAQIRQAATARALIDAYDQQAKAAEDAAAAEEKRRAKFGDDPTAYVRGDVSPLSGGEFDNQYARYAAEEAEEIKRYEAQMARLREAEQLRIEVIGGYQAQEQAMAQEHADRLEQIEQAKNQVLLATGQNLFGELASATAAFAGEQSGLYKAMFAASKAFALADAAIKIQQGIAAAASLTWPANLSAMASVASATGSIISTIGSIAMPGRALGGPTQAGQMYRINETGAPEIWQNSTNGQQYMMANTRGEVISNKDAVSANDGGMPNVIVNIHNNASGATATASSRMQDRDFIIDVVVNDGYQGGPVGRMVNGITGSRRAAG</sequence>
<organism evidence="3 4">
    <name type="scientific">Ectopseudomonas mendocina</name>
    <name type="common">Pseudomonas mendocina</name>
    <dbReference type="NCBI Taxonomy" id="300"/>
    <lineage>
        <taxon>Bacteria</taxon>
        <taxon>Pseudomonadati</taxon>
        <taxon>Pseudomonadota</taxon>
        <taxon>Gammaproteobacteria</taxon>
        <taxon>Pseudomonadales</taxon>
        <taxon>Pseudomonadaceae</taxon>
        <taxon>Ectopseudomonas</taxon>
    </lineage>
</organism>
<evidence type="ECO:0000259" key="2">
    <source>
        <dbReference type="Pfam" id="PF20155"/>
    </source>
</evidence>
<proteinExistence type="predicted"/>
<keyword evidence="1" id="KW-0175">Coiled coil</keyword>
<gene>
    <name evidence="3" type="ORF">WG219_11150</name>
</gene>
<feature type="domain" description="Tape measure protein N-terminal" evidence="2">
    <location>
        <begin position="90"/>
        <end position="280"/>
    </location>
</feature>
<dbReference type="InterPro" id="IPR013491">
    <property type="entry name" value="Tape_meas_N"/>
</dbReference>
<dbReference type="EMBL" id="CP148074">
    <property type="protein sequence ID" value="WXL23912.1"/>
    <property type="molecule type" value="Genomic_DNA"/>
</dbReference>
<reference evidence="3 4" key="1">
    <citation type="submission" date="2024-03" db="EMBL/GenBank/DDBJ databases">
        <title>Complete genome of BD2.</title>
        <authorList>
            <person name="Cao G."/>
        </authorList>
    </citation>
    <scope>NUCLEOTIDE SEQUENCE [LARGE SCALE GENOMIC DNA]</scope>
    <source>
        <strain evidence="3 4">BD2</strain>
    </source>
</reference>
<evidence type="ECO:0000256" key="1">
    <source>
        <dbReference type="SAM" id="Coils"/>
    </source>
</evidence>
<feature type="coiled-coil region" evidence="1">
    <location>
        <begin position="553"/>
        <end position="605"/>
    </location>
</feature>
<evidence type="ECO:0000313" key="4">
    <source>
        <dbReference type="Proteomes" id="UP001476583"/>
    </source>
</evidence>
<dbReference type="Pfam" id="PF20155">
    <property type="entry name" value="TMP_3"/>
    <property type="match status" value="1"/>
</dbReference>
<protein>
    <submittedName>
        <fullName evidence="3">Tape measure protein</fullName>
    </submittedName>
</protein>
<accession>A0ABZ2RAG6</accession>
<name>A0ABZ2RAG6_ECTME</name>
<feature type="coiled-coil region" evidence="1">
    <location>
        <begin position="494"/>
        <end position="521"/>
    </location>
</feature>
<evidence type="ECO:0000313" key="3">
    <source>
        <dbReference type="EMBL" id="WXL23912.1"/>
    </source>
</evidence>
<keyword evidence="4" id="KW-1185">Reference proteome</keyword>
<dbReference type="NCBIfam" id="TIGR02675">
    <property type="entry name" value="tape_meas_nterm"/>
    <property type="match status" value="1"/>
</dbReference>
<dbReference type="Proteomes" id="UP001476583">
    <property type="component" value="Chromosome"/>
</dbReference>